<dbReference type="Proteomes" id="UP000601597">
    <property type="component" value="Unassembled WGS sequence"/>
</dbReference>
<dbReference type="InterPro" id="IPR031100">
    <property type="entry name" value="LOG_fam"/>
</dbReference>
<evidence type="ECO:0000259" key="4">
    <source>
        <dbReference type="Pfam" id="PF11892"/>
    </source>
</evidence>
<dbReference type="PANTHER" id="PTHR43393">
    <property type="entry name" value="CYTOKININ RIBOSIDE 5'-MONOPHOSPHATE PHOSPHORIBOHYDROLASE"/>
    <property type="match status" value="1"/>
</dbReference>
<dbReference type="Pfam" id="PF14793">
    <property type="entry name" value="DUF4478"/>
    <property type="match status" value="1"/>
</dbReference>
<dbReference type="Pfam" id="PF03641">
    <property type="entry name" value="Lysine_decarbox"/>
    <property type="match status" value="1"/>
</dbReference>
<evidence type="ECO:0000256" key="1">
    <source>
        <dbReference type="ARBA" id="ARBA00000274"/>
    </source>
</evidence>
<gene>
    <name evidence="6" type="ORF">GCM10007071_18930</name>
</gene>
<dbReference type="InterPro" id="IPR052341">
    <property type="entry name" value="LOG_family_nucleotidases"/>
</dbReference>
<organism evidence="6 7">
    <name type="scientific">Marinobacter zhanjiangensis</name>
    <dbReference type="NCBI Taxonomy" id="578215"/>
    <lineage>
        <taxon>Bacteria</taxon>
        <taxon>Pseudomonadati</taxon>
        <taxon>Pseudomonadota</taxon>
        <taxon>Gammaproteobacteria</taxon>
        <taxon>Pseudomonadales</taxon>
        <taxon>Marinobacteraceae</taxon>
        <taxon>Marinobacter</taxon>
    </lineage>
</organism>
<dbReference type="EC" id="3.2.2.4" evidence="2"/>
<dbReference type="InterPro" id="IPR049788">
    <property type="entry name" value="PpnN"/>
</dbReference>
<accession>A0ABQ3AZA7</accession>
<dbReference type="Pfam" id="PF11892">
    <property type="entry name" value="PpnN_C"/>
    <property type="match status" value="1"/>
</dbReference>
<dbReference type="NCBIfam" id="NF038390">
    <property type="entry name" value="Nsidase_PpnN"/>
    <property type="match status" value="1"/>
</dbReference>
<comment type="catalytic activity">
    <reaction evidence="1">
        <text>AMP + H2O = D-ribose 5-phosphate + adenine</text>
        <dbReference type="Rhea" id="RHEA:20129"/>
        <dbReference type="ChEBI" id="CHEBI:15377"/>
        <dbReference type="ChEBI" id="CHEBI:16708"/>
        <dbReference type="ChEBI" id="CHEBI:78346"/>
        <dbReference type="ChEBI" id="CHEBI:456215"/>
        <dbReference type="EC" id="3.2.2.4"/>
    </reaction>
</comment>
<feature type="domain" description="Pyrimidine/purine nucleotide 5'-monophosphate nucleosidase C-terminal" evidence="4">
    <location>
        <begin position="336"/>
        <end position="457"/>
    </location>
</feature>
<dbReference type="InterPro" id="IPR037153">
    <property type="entry name" value="PpnN-like_sf"/>
</dbReference>
<evidence type="ECO:0000256" key="2">
    <source>
        <dbReference type="ARBA" id="ARBA00011985"/>
    </source>
</evidence>
<dbReference type="InterPro" id="IPR027820">
    <property type="entry name" value="PpnN_N"/>
</dbReference>
<comment type="caution">
    <text evidence="6">The sequence shown here is derived from an EMBL/GenBank/DDBJ whole genome shotgun (WGS) entry which is preliminary data.</text>
</comment>
<evidence type="ECO:0000313" key="6">
    <source>
        <dbReference type="EMBL" id="GGY72093.1"/>
    </source>
</evidence>
<sequence>MQKQPTVNALISPEGSLEILSNHEVNRLKDRSEGGLYQLFRQCALAVLNTGAETDDTNDLMEAYADFDIRLVPQPRGLKLEVVNAPASAFVDGEMLRAIREHLFAVLRDIVYSSTISNSVPGFSRDKPEDLTNLIFHVLRNARALQAGRQPDLVVCWGGHSISREEYSYSKEVGHQLGLRGMSICTGCGPGAMKGPMKGATIGHAKQRVKNGRYIGITEPGIIGAEAPNPIVNELVILPDIEKRLEAFVRTGHGIIVFPGGVGTAEEILYLLGLLLHPDNADIPFPVVFTGRQENAEYFEMIDRFIRNALGDKAAEKYEIIIDDPARVAQTMKKGIAEVETFRRAMQDAYHFNWMLKIDPVFQLPFEPTHESMRALELHRHQPVHMVAANLRKAFSGIVAGNVKQEGIKQVEARGPFEIAGDPVLLDPLEDMLAAFVAQNRMKLPGDSAYIPSYRIVSRATETQ</sequence>
<dbReference type="Gene3D" id="3.40.50.450">
    <property type="match status" value="1"/>
</dbReference>
<dbReference type="InterPro" id="IPR021826">
    <property type="entry name" value="PpnN_C"/>
</dbReference>
<reference evidence="7" key="1">
    <citation type="journal article" date="2019" name="Int. J. Syst. Evol. Microbiol.">
        <title>The Global Catalogue of Microorganisms (GCM) 10K type strain sequencing project: providing services to taxonomists for standard genome sequencing and annotation.</title>
        <authorList>
            <consortium name="The Broad Institute Genomics Platform"/>
            <consortium name="The Broad Institute Genome Sequencing Center for Infectious Disease"/>
            <person name="Wu L."/>
            <person name="Ma J."/>
        </authorList>
    </citation>
    <scope>NUCLEOTIDE SEQUENCE [LARGE SCALE GENOMIC DNA]</scope>
    <source>
        <strain evidence="7">KCTC 22280</strain>
    </source>
</reference>
<proteinExistence type="predicted"/>
<keyword evidence="7" id="KW-1185">Reference proteome</keyword>
<dbReference type="Gene3D" id="3.30.1850.10">
    <property type="entry name" value="MoCo carrier protein-like"/>
    <property type="match status" value="1"/>
</dbReference>
<name>A0ABQ3AZA7_9GAMM</name>
<dbReference type="SUPFAM" id="SSF102405">
    <property type="entry name" value="MCP/YpsA-like"/>
    <property type="match status" value="1"/>
</dbReference>
<evidence type="ECO:0000256" key="3">
    <source>
        <dbReference type="ARBA" id="ARBA00031983"/>
    </source>
</evidence>
<dbReference type="EMBL" id="BMXV01000004">
    <property type="protein sequence ID" value="GGY72093.1"/>
    <property type="molecule type" value="Genomic_DNA"/>
</dbReference>
<protein>
    <recommendedName>
        <fullName evidence="3">AMP nucleosidase</fullName>
        <ecNumber evidence="2">3.2.2.4</ecNumber>
    </recommendedName>
    <alternativeName>
        <fullName evidence="3">AMP nucleosidase</fullName>
    </alternativeName>
</protein>
<evidence type="ECO:0000313" key="7">
    <source>
        <dbReference type="Proteomes" id="UP000601597"/>
    </source>
</evidence>
<dbReference type="PANTHER" id="PTHR43393:SF1">
    <property type="entry name" value="PYRIMIDINE_PURINE NUCLEOTIDE 5'-MONOPHOSPHATE NUCLEOSIDASE"/>
    <property type="match status" value="1"/>
</dbReference>
<feature type="domain" description="Pyrimidine/purine nucleotide 5'-monophosphate nucleosidase N-terminal" evidence="5">
    <location>
        <begin position="10"/>
        <end position="114"/>
    </location>
</feature>
<evidence type="ECO:0000259" key="5">
    <source>
        <dbReference type="Pfam" id="PF14793"/>
    </source>
</evidence>
<dbReference type="RefSeq" id="WP_189575768.1">
    <property type="nucleotide sequence ID" value="NZ_BMXV01000004.1"/>
</dbReference>